<dbReference type="Proteomes" id="UP000265663">
    <property type="component" value="Unassembled WGS sequence"/>
</dbReference>
<gene>
    <name evidence="1" type="ORF">GMOD_00006256</name>
</gene>
<protein>
    <submittedName>
        <fullName evidence="1">Uncharacterized protein</fullName>
    </submittedName>
</protein>
<organism evidence="1 2">
    <name type="scientific">Pyrenophora seminiperda CCB06</name>
    <dbReference type="NCBI Taxonomy" id="1302712"/>
    <lineage>
        <taxon>Eukaryota</taxon>
        <taxon>Fungi</taxon>
        <taxon>Dikarya</taxon>
        <taxon>Ascomycota</taxon>
        <taxon>Pezizomycotina</taxon>
        <taxon>Dothideomycetes</taxon>
        <taxon>Pleosporomycetidae</taxon>
        <taxon>Pleosporales</taxon>
        <taxon>Pleosporineae</taxon>
        <taxon>Pleosporaceae</taxon>
        <taxon>Pyrenophora</taxon>
    </lineage>
</organism>
<reference evidence="1 2" key="1">
    <citation type="journal article" date="2014" name="PLoS ONE">
        <title>De novo Genome Assembly of the Fungal Plant Pathogen Pyrenophora semeniperda.</title>
        <authorList>
            <person name="Soliai M.M."/>
            <person name="Meyer S.E."/>
            <person name="Udall J.A."/>
            <person name="Elzinga D.E."/>
            <person name="Hermansen R.A."/>
            <person name="Bodily P.M."/>
            <person name="Hart A.A."/>
            <person name="Coleman C.E."/>
        </authorList>
    </citation>
    <scope>NUCLEOTIDE SEQUENCE [LARGE SCALE GENOMIC DNA]</scope>
    <source>
        <strain evidence="1 2">CCB06</strain>
        <tissue evidence="1">Mycelium</tissue>
    </source>
</reference>
<name>A0A3M7M4V9_9PLEO</name>
<evidence type="ECO:0000313" key="1">
    <source>
        <dbReference type="EMBL" id="RMZ69444.1"/>
    </source>
</evidence>
<evidence type="ECO:0000313" key="2">
    <source>
        <dbReference type="Proteomes" id="UP000265663"/>
    </source>
</evidence>
<accession>A0A3M7M4V9</accession>
<proteinExistence type="predicted"/>
<sequence>MLSILGAYSQGAVNQRRLRQSWWGNGRAENALPCAVIPRLALNSHTFSAHGLLAVR</sequence>
<keyword evidence="2" id="KW-1185">Reference proteome</keyword>
<dbReference type="EMBL" id="KE747818">
    <property type="protein sequence ID" value="RMZ69444.1"/>
    <property type="molecule type" value="Genomic_DNA"/>
</dbReference>
<dbReference type="AlphaFoldDB" id="A0A3M7M4V9"/>